<dbReference type="InterPro" id="IPR001584">
    <property type="entry name" value="Integrase_cat-core"/>
</dbReference>
<accession>A0A4Y2TGB0</accession>
<dbReference type="SUPFAM" id="SSF53098">
    <property type="entry name" value="Ribonuclease H-like"/>
    <property type="match status" value="1"/>
</dbReference>
<comment type="caution">
    <text evidence="2">The sequence shown here is derived from an EMBL/GenBank/DDBJ whole genome shotgun (WGS) entry which is preliminary data.</text>
</comment>
<evidence type="ECO:0000313" key="2">
    <source>
        <dbReference type="EMBL" id="GBN98466.1"/>
    </source>
</evidence>
<dbReference type="PANTHER" id="PTHR37984">
    <property type="entry name" value="PROTEIN CBG26694"/>
    <property type="match status" value="1"/>
</dbReference>
<feature type="domain" description="Integrase catalytic" evidence="1">
    <location>
        <begin position="1"/>
        <end position="108"/>
    </location>
</feature>
<dbReference type="PROSITE" id="PS50994">
    <property type="entry name" value="INTEGRASE"/>
    <property type="match status" value="1"/>
</dbReference>
<evidence type="ECO:0000313" key="3">
    <source>
        <dbReference type="Proteomes" id="UP000499080"/>
    </source>
</evidence>
<proteinExistence type="predicted"/>
<dbReference type="Proteomes" id="UP000499080">
    <property type="component" value="Unassembled WGS sequence"/>
</dbReference>
<sequence length="119" mass="13719">MIEIIKLLFCRYGLPKTLFSDIGRTFASIEFQTFLKNNGIYHIKTSPYFPSSNGQAERCVQTFEDAMRQAKVDFGSRDYKLQKLLMQFSKTPDSTTHLSPAMMFSGRDIHPRLNLLCLN</sequence>
<dbReference type="GO" id="GO:0003676">
    <property type="term" value="F:nucleic acid binding"/>
    <property type="evidence" value="ECO:0007669"/>
    <property type="project" value="InterPro"/>
</dbReference>
<evidence type="ECO:0000259" key="1">
    <source>
        <dbReference type="PROSITE" id="PS50994"/>
    </source>
</evidence>
<protein>
    <recommendedName>
        <fullName evidence="1">Integrase catalytic domain-containing protein</fullName>
    </recommendedName>
</protein>
<dbReference type="Gene3D" id="3.30.420.10">
    <property type="entry name" value="Ribonuclease H-like superfamily/Ribonuclease H"/>
    <property type="match status" value="1"/>
</dbReference>
<dbReference type="GO" id="GO:0015074">
    <property type="term" value="P:DNA integration"/>
    <property type="evidence" value="ECO:0007669"/>
    <property type="project" value="InterPro"/>
</dbReference>
<dbReference type="AlphaFoldDB" id="A0A4Y2TGB0"/>
<name>A0A4Y2TGB0_ARAVE</name>
<keyword evidence="3" id="KW-1185">Reference proteome</keyword>
<organism evidence="2 3">
    <name type="scientific">Araneus ventricosus</name>
    <name type="common">Orbweaver spider</name>
    <name type="synonym">Epeira ventricosa</name>
    <dbReference type="NCBI Taxonomy" id="182803"/>
    <lineage>
        <taxon>Eukaryota</taxon>
        <taxon>Metazoa</taxon>
        <taxon>Ecdysozoa</taxon>
        <taxon>Arthropoda</taxon>
        <taxon>Chelicerata</taxon>
        <taxon>Arachnida</taxon>
        <taxon>Araneae</taxon>
        <taxon>Araneomorphae</taxon>
        <taxon>Entelegynae</taxon>
        <taxon>Araneoidea</taxon>
        <taxon>Araneidae</taxon>
        <taxon>Araneus</taxon>
    </lineage>
</organism>
<dbReference type="InterPro" id="IPR036397">
    <property type="entry name" value="RNaseH_sf"/>
</dbReference>
<reference evidence="2 3" key="1">
    <citation type="journal article" date="2019" name="Sci. Rep.">
        <title>Orb-weaving spider Araneus ventricosus genome elucidates the spidroin gene catalogue.</title>
        <authorList>
            <person name="Kono N."/>
            <person name="Nakamura H."/>
            <person name="Ohtoshi R."/>
            <person name="Moran D.A.P."/>
            <person name="Shinohara A."/>
            <person name="Yoshida Y."/>
            <person name="Fujiwara M."/>
            <person name="Mori M."/>
            <person name="Tomita M."/>
            <person name="Arakawa K."/>
        </authorList>
    </citation>
    <scope>NUCLEOTIDE SEQUENCE [LARGE SCALE GENOMIC DNA]</scope>
</reference>
<dbReference type="OrthoDB" id="10048726at2759"/>
<dbReference type="InterPro" id="IPR012337">
    <property type="entry name" value="RNaseH-like_sf"/>
</dbReference>
<dbReference type="EMBL" id="BGPR01027736">
    <property type="protein sequence ID" value="GBN98466.1"/>
    <property type="molecule type" value="Genomic_DNA"/>
</dbReference>
<gene>
    <name evidence="2" type="ORF">AVEN_273684_1</name>
</gene>
<dbReference type="PANTHER" id="PTHR37984:SF5">
    <property type="entry name" value="PROTEIN NYNRIN-LIKE"/>
    <property type="match status" value="1"/>
</dbReference>
<dbReference type="InterPro" id="IPR050951">
    <property type="entry name" value="Retrovirus_Pol_polyprotein"/>
</dbReference>